<evidence type="ECO:0000313" key="2">
    <source>
        <dbReference type="EMBL" id="MDQ0287754.1"/>
    </source>
</evidence>
<sequence>MLSDSIRQEILDLMDRYGPETVLEAAEIAAGREYGRRGELGVALDAVEKALSKIKQAGEDIDKLNVAVEDLDRAVHRVRCAINGLWLLKKVG</sequence>
<keyword evidence="3" id="KW-1185">Reference proteome</keyword>
<accession>A0ABU0B654</accession>
<dbReference type="Proteomes" id="UP001225644">
    <property type="component" value="Unassembled WGS sequence"/>
</dbReference>
<name>A0ABU0B654_9FIRM</name>
<evidence type="ECO:0000313" key="3">
    <source>
        <dbReference type="Proteomes" id="UP001225644"/>
    </source>
</evidence>
<feature type="coiled-coil region" evidence="1">
    <location>
        <begin position="47"/>
        <end position="74"/>
    </location>
</feature>
<comment type="caution">
    <text evidence="2">The sequence shown here is derived from an EMBL/GenBank/DDBJ whole genome shotgun (WGS) entry which is preliminary data.</text>
</comment>
<keyword evidence="1" id="KW-0175">Coiled coil</keyword>
<proteinExistence type="predicted"/>
<evidence type="ECO:0000256" key="1">
    <source>
        <dbReference type="SAM" id="Coils"/>
    </source>
</evidence>
<organism evidence="2 3">
    <name type="scientific">Desulfofundulus luciae</name>
    <dbReference type="NCBI Taxonomy" id="74702"/>
    <lineage>
        <taxon>Bacteria</taxon>
        <taxon>Bacillati</taxon>
        <taxon>Bacillota</taxon>
        <taxon>Clostridia</taxon>
        <taxon>Eubacteriales</taxon>
        <taxon>Peptococcaceae</taxon>
        <taxon>Desulfofundulus</taxon>
    </lineage>
</organism>
<gene>
    <name evidence="2" type="ORF">J2Z49_002885</name>
</gene>
<reference evidence="2 3" key="1">
    <citation type="submission" date="2023-07" db="EMBL/GenBank/DDBJ databases">
        <title>Genomic Encyclopedia of Type Strains, Phase IV (KMG-IV): sequencing the most valuable type-strain genomes for metagenomic binning, comparative biology and taxonomic classification.</title>
        <authorList>
            <person name="Goeker M."/>
        </authorList>
    </citation>
    <scope>NUCLEOTIDE SEQUENCE [LARGE SCALE GENOMIC DNA]</scope>
    <source>
        <strain evidence="2 3">DSM 12396</strain>
    </source>
</reference>
<protein>
    <submittedName>
        <fullName evidence="2">Uncharacterized protein</fullName>
    </submittedName>
</protein>
<dbReference type="EMBL" id="JAUSUX010000039">
    <property type="protein sequence ID" value="MDQ0287754.1"/>
    <property type="molecule type" value="Genomic_DNA"/>
</dbReference>